<feature type="compositionally biased region" description="Basic residues" evidence="1">
    <location>
        <begin position="131"/>
        <end position="141"/>
    </location>
</feature>
<reference evidence="2" key="1">
    <citation type="submission" date="2015-06" db="UniProtKB">
        <authorList>
            <consortium name="EnsemblPlants"/>
        </authorList>
    </citation>
    <scope>IDENTIFICATION</scope>
</reference>
<dbReference type="AlphaFoldDB" id="M8BX54"/>
<sequence length="157" mass="18186">MEAEKPDGRRQVLHLILSQPRRIGRQIEGHGWKEYTFLKVYFVGEHMKEKRVRSPLLPDEHDDVKPWKRHYEFEVDGGWQHLCLHLEAVREDYDVDEDTGSVEVLRTDEPHTSGCTAAIGAAQVRTPGRAGARRRRQRRRGGRGEEESPESPRAPEE</sequence>
<name>M8BX54_AEGTA</name>
<evidence type="ECO:0000313" key="2">
    <source>
        <dbReference type="EnsemblPlants" id="EMT29585"/>
    </source>
</evidence>
<evidence type="ECO:0000256" key="1">
    <source>
        <dbReference type="SAM" id="MobiDB-lite"/>
    </source>
</evidence>
<accession>M8BX54</accession>
<organism evidence="2">
    <name type="scientific">Aegilops tauschii</name>
    <name type="common">Tausch's goatgrass</name>
    <name type="synonym">Aegilops squarrosa</name>
    <dbReference type="NCBI Taxonomy" id="37682"/>
    <lineage>
        <taxon>Eukaryota</taxon>
        <taxon>Viridiplantae</taxon>
        <taxon>Streptophyta</taxon>
        <taxon>Embryophyta</taxon>
        <taxon>Tracheophyta</taxon>
        <taxon>Spermatophyta</taxon>
        <taxon>Magnoliopsida</taxon>
        <taxon>Liliopsida</taxon>
        <taxon>Poales</taxon>
        <taxon>Poaceae</taxon>
        <taxon>BOP clade</taxon>
        <taxon>Pooideae</taxon>
        <taxon>Triticodae</taxon>
        <taxon>Triticeae</taxon>
        <taxon>Triticinae</taxon>
        <taxon>Aegilops</taxon>
    </lineage>
</organism>
<protein>
    <submittedName>
        <fullName evidence="2">Uncharacterized protein</fullName>
    </submittedName>
</protein>
<proteinExistence type="predicted"/>
<feature type="region of interest" description="Disordered" evidence="1">
    <location>
        <begin position="104"/>
        <end position="157"/>
    </location>
</feature>
<dbReference type="EnsemblPlants" id="EMT29585">
    <property type="protein sequence ID" value="EMT29585"/>
    <property type="gene ID" value="F775_52202"/>
</dbReference>